<reference evidence="1 2" key="1">
    <citation type="submission" date="2019-08" db="EMBL/GenBank/DDBJ databases">
        <title>Whole genome of Aphis craccivora.</title>
        <authorList>
            <person name="Voronova N.V."/>
            <person name="Shulinski R.S."/>
            <person name="Bandarenka Y.V."/>
            <person name="Zhorov D.G."/>
            <person name="Warner D."/>
        </authorList>
    </citation>
    <scope>NUCLEOTIDE SEQUENCE [LARGE SCALE GENOMIC DNA]</scope>
    <source>
        <strain evidence="1">180601</strain>
        <tissue evidence="1">Whole Body</tissue>
    </source>
</reference>
<sequence length="114" mass="13434">KEGNEVQVIQRHNHEPNENEVTKINFKNILKRRSENEIGSLNQIYEEENAVAHYSWKTAENLMRSCRKRSLPSLSNTLRELADQFKLNLLNRYQAGGELIFKAAVKEHCRRDWP</sequence>
<dbReference type="EMBL" id="VUJU01010651">
    <property type="protein sequence ID" value="KAF0713511.1"/>
    <property type="molecule type" value="Genomic_DNA"/>
</dbReference>
<organism evidence="1 2">
    <name type="scientific">Aphis craccivora</name>
    <name type="common">Cowpea aphid</name>
    <dbReference type="NCBI Taxonomy" id="307492"/>
    <lineage>
        <taxon>Eukaryota</taxon>
        <taxon>Metazoa</taxon>
        <taxon>Ecdysozoa</taxon>
        <taxon>Arthropoda</taxon>
        <taxon>Hexapoda</taxon>
        <taxon>Insecta</taxon>
        <taxon>Pterygota</taxon>
        <taxon>Neoptera</taxon>
        <taxon>Paraneoptera</taxon>
        <taxon>Hemiptera</taxon>
        <taxon>Sternorrhyncha</taxon>
        <taxon>Aphidomorpha</taxon>
        <taxon>Aphidoidea</taxon>
        <taxon>Aphididae</taxon>
        <taxon>Aphidini</taxon>
        <taxon>Aphis</taxon>
        <taxon>Aphis</taxon>
    </lineage>
</organism>
<dbReference type="OrthoDB" id="7778943at2759"/>
<comment type="caution">
    <text evidence="1">The sequence shown here is derived from an EMBL/GenBank/DDBJ whole genome shotgun (WGS) entry which is preliminary data.</text>
</comment>
<name>A0A6G0W0E7_APHCR</name>
<keyword evidence="2" id="KW-1185">Reference proteome</keyword>
<evidence type="ECO:0000313" key="2">
    <source>
        <dbReference type="Proteomes" id="UP000478052"/>
    </source>
</evidence>
<accession>A0A6G0W0E7</accession>
<dbReference type="Proteomes" id="UP000478052">
    <property type="component" value="Unassembled WGS sequence"/>
</dbReference>
<protein>
    <submittedName>
        <fullName evidence="1">RING-type domain-containing protein</fullName>
    </submittedName>
</protein>
<feature type="non-terminal residue" evidence="1">
    <location>
        <position position="1"/>
    </location>
</feature>
<dbReference type="AlphaFoldDB" id="A0A6G0W0E7"/>
<proteinExistence type="predicted"/>
<evidence type="ECO:0000313" key="1">
    <source>
        <dbReference type="EMBL" id="KAF0713511.1"/>
    </source>
</evidence>
<gene>
    <name evidence="1" type="ORF">FWK35_00030894</name>
</gene>